<evidence type="ECO:0000256" key="13">
    <source>
        <dbReference type="SAM" id="MobiDB-lite"/>
    </source>
</evidence>
<evidence type="ECO:0000256" key="7">
    <source>
        <dbReference type="ARBA" id="ARBA00023139"/>
    </source>
</evidence>
<feature type="compositionally biased region" description="Acidic residues" evidence="13">
    <location>
        <begin position="541"/>
        <end position="557"/>
    </location>
</feature>
<dbReference type="HAMAP" id="MF_03199">
    <property type="entry name" value="DHHC_PAT_PFA4"/>
    <property type="match status" value="1"/>
</dbReference>
<evidence type="ECO:0000256" key="9">
    <source>
        <dbReference type="ARBA" id="ARBA00023315"/>
    </source>
</evidence>
<keyword evidence="9 11" id="KW-0012">Acyltransferase</keyword>
<feature type="compositionally biased region" description="Polar residues" evidence="13">
    <location>
        <begin position="447"/>
        <end position="459"/>
    </location>
</feature>
<keyword evidence="4 11" id="KW-0256">Endoplasmic reticulum</keyword>
<comment type="subcellular location">
    <subcellularLocation>
        <location evidence="11">Endoplasmic reticulum membrane</location>
        <topology evidence="11">Multi-pass membrane protein</topology>
    </subcellularLocation>
    <subcellularLocation>
        <location evidence="1">Membrane</location>
        <topology evidence="1">Multi-pass membrane protein</topology>
    </subcellularLocation>
</comment>
<reference evidence="15" key="1">
    <citation type="submission" date="2014-06" db="EMBL/GenBank/DDBJ databases">
        <authorList>
            <person name="Ju J."/>
            <person name="Zhang J."/>
        </authorList>
    </citation>
    <scope>NUCLEOTIDE SEQUENCE</scope>
    <source>
        <strain evidence="15">SscI8</strain>
    </source>
</reference>
<evidence type="ECO:0000256" key="11">
    <source>
        <dbReference type="HAMAP-Rule" id="MF_03199"/>
    </source>
</evidence>
<keyword evidence="7 11" id="KW-0564">Palmitate</keyword>
<evidence type="ECO:0000256" key="4">
    <source>
        <dbReference type="ARBA" id="ARBA00022824"/>
    </source>
</evidence>
<comment type="function">
    <text evidence="11">Mediates the reversible addition of palmitate to target proteins, thereby regulating their membrane association and biological function.</text>
</comment>
<feature type="active site" description="S-palmitoyl cysteine intermediate" evidence="11">
    <location>
        <position position="237"/>
    </location>
</feature>
<evidence type="ECO:0000256" key="8">
    <source>
        <dbReference type="ARBA" id="ARBA00023288"/>
    </source>
</evidence>
<comment type="catalytic activity">
    <reaction evidence="10 11 12">
        <text>L-cysteinyl-[protein] + hexadecanoyl-CoA = S-hexadecanoyl-L-cysteinyl-[protein] + CoA</text>
        <dbReference type="Rhea" id="RHEA:36683"/>
        <dbReference type="Rhea" id="RHEA-COMP:10131"/>
        <dbReference type="Rhea" id="RHEA-COMP:11032"/>
        <dbReference type="ChEBI" id="CHEBI:29950"/>
        <dbReference type="ChEBI" id="CHEBI:57287"/>
        <dbReference type="ChEBI" id="CHEBI:57379"/>
        <dbReference type="ChEBI" id="CHEBI:74151"/>
        <dbReference type="EC" id="2.3.1.225"/>
    </reaction>
</comment>
<dbReference type="EC" id="2.3.1.225" evidence="11"/>
<feature type="transmembrane region" description="Helical" evidence="11 12">
    <location>
        <begin position="101"/>
        <end position="126"/>
    </location>
</feature>
<feature type="region of interest" description="Disordered" evidence="13">
    <location>
        <begin position="415"/>
        <end position="500"/>
    </location>
</feature>
<evidence type="ECO:0000256" key="12">
    <source>
        <dbReference type="RuleBase" id="RU079119"/>
    </source>
</evidence>
<dbReference type="PANTHER" id="PTHR12246">
    <property type="entry name" value="PALMITOYLTRANSFERASE ZDHHC16"/>
    <property type="match status" value="1"/>
</dbReference>
<evidence type="ECO:0000256" key="2">
    <source>
        <dbReference type="ARBA" id="ARBA00022679"/>
    </source>
</evidence>
<dbReference type="PROSITE" id="PS50216">
    <property type="entry name" value="DHHC"/>
    <property type="match status" value="1"/>
</dbReference>
<feature type="compositionally biased region" description="Basic and acidic residues" evidence="13">
    <location>
        <begin position="47"/>
        <end position="64"/>
    </location>
</feature>
<evidence type="ECO:0000256" key="6">
    <source>
        <dbReference type="ARBA" id="ARBA00023136"/>
    </source>
</evidence>
<feature type="transmembrane region" description="Helical" evidence="11 12">
    <location>
        <begin position="296"/>
        <end position="318"/>
    </location>
</feature>
<dbReference type="InterPro" id="IPR001594">
    <property type="entry name" value="Palmitoyltrfase_DHHC"/>
</dbReference>
<keyword evidence="3 11" id="KW-0812">Transmembrane</keyword>
<keyword evidence="5 11" id="KW-1133">Transmembrane helix</keyword>
<accession>A0A127Z5T2</accession>
<dbReference type="OrthoDB" id="331948at2759"/>
<evidence type="ECO:0000256" key="3">
    <source>
        <dbReference type="ARBA" id="ARBA00022692"/>
    </source>
</evidence>
<keyword evidence="8 11" id="KW-0449">Lipoprotein</keyword>
<proteinExistence type="inferred from homology"/>
<gene>
    <name evidence="11" type="primary">PFA4</name>
    <name evidence="15" type="ORF">SPSC_02885</name>
</gene>
<comment type="domain">
    <text evidence="11 12">The DHHC domain is required for palmitoyltransferase activity.</text>
</comment>
<sequence>MAQATPRAIDGAESHFAPPIRVGYSNTTMQGLDDGDYPSSQSDDEVDARAPTKESRPLLAEHDQVAPQDDGAVQIERSSVPTSTSQPTGRRRRTPLKWIEVIWVTLTVSLIAILGYSSQLCIMLPYYRITPSFSPKTLAAVLVPFNLGLLGIFYNYWLCVTTDPGSVPSGWQPDWSALDPVAPQHPSTTEPEAEPSLELKQAIYRPRYCKTCSAFKPPRSHHCKTCQRCVLRMDHHCPWLANCVGHFNYPHFIRFLFYVDITCTFHLVMISCRVLDKFNSYTYWREPSTRELVWLVVNYALCIPVIVLVGVFSVYHFYCVAVNQTTIESWEKDRTATMIRRGRVRKVKYPYDLGVWRNVKQVLGDRPLLWCLPGSVSRSRGELEGLKHPVANGLDEGAQYRWPPKDPTKPITTYTSHGWRADGTQAPDLYPTPPPGATSTSPFTYGTGFNPNLRPSNSNLRHRGPLPQTGWLDREAREEEEEEEEGGGGLSSGSSESDDEVVVYPGLTVVEPDAEALAAVSGDYDVLQYDGVEGEYALHDEYDEYDQVDEDEDGEESEGGRRVMIRRGSEGYEVRPRGAWTV</sequence>
<evidence type="ECO:0000259" key="14">
    <source>
        <dbReference type="Pfam" id="PF01529"/>
    </source>
</evidence>
<keyword evidence="6 11" id="KW-0472">Membrane</keyword>
<feature type="region of interest" description="Disordered" evidence="13">
    <location>
        <begin position="541"/>
        <end position="565"/>
    </location>
</feature>
<evidence type="ECO:0000256" key="1">
    <source>
        <dbReference type="ARBA" id="ARBA00004141"/>
    </source>
</evidence>
<dbReference type="InterPro" id="IPR033682">
    <property type="entry name" value="PFA4"/>
</dbReference>
<name>A0A127Z5T2_9BASI</name>
<dbReference type="GO" id="GO:0019706">
    <property type="term" value="F:protein-cysteine S-palmitoyltransferase activity"/>
    <property type="evidence" value="ECO:0007669"/>
    <property type="project" value="UniProtKB-UniRule"/>
</dbReference>
<comment type="similarity">
    <text evidence="11">Belongs to the DHHC palmitoyltransferase family. PFA4 subfamily.</text>
</comment>
<dbReference type="InterPro" id="IPR039859">
    <property type="entry name" value="PFA4/ZDH16/20/ERF2-like"/>
</dbReference>
<dbReference type="Pfam" id="PF01529">
    <property type="entry name" value="DHHC"/>
    <property type="match status" value="1"/>
</dbReference>
<feature type="transmembrane region" description="Helical" evidence="11 12">
    <location>
        <begin position="138"/>
        <end position="157"/>
    </location>
</feature>
<dbReference type="AlphaFoldDB" id="A0A127Z5T2"/>
<feature type="domain" description="Palmitoyltransferase DHHC" evidence="14">
    <location>
        <begin position="205"/>
        <end position="332"/>
    </location>
</feature>
<evidence type="ECO:0000256" key="10">
    <source>
        <dbReference type="ARBA" id="ARBA00048048"/>
    </source>
</evidence>
<feature type="region of interest" description="Disordered" evidence="13">
    <location>
        <begin position="1"/>
        <end position="91"/>
    </location>
</feature>
<dbReference type="GO" id="GO:0005789">
    <property type="term" value="C:endoplasmic reticulum membrane"/>
    <property type="evidence" value="ECO:0007669"/>
    <property type="project" value="UniProtKB-SubCell"/>
</dbReference>
<protein>
    <recommendedName>
        <fullName evidence="11">Palmitoyltransferase PFA4</fullName>
        <ecNumber evidence="11">2.3.1.225</ecNumber>
    </recommendedName>
    <alternativeName>
        <fullName evidence="11">Protein S-acyltransferase</fullName>
        <shortName evidence="11">PAT</shortName>
    </alternativeName>
    <alternativeName>
        <fullName evidence="11">Protein fatty acyltransferase 4</fullName>
    </alternativeName>
</protein>
<evidence type="ECO:0000256" key="5">
    <source>
        <dbReference type="ARBA" id="ARBA00022989"/>
    </source>
</evidence>
<dbReference type="EMBL" id="LK056665">
    <property type="protein sequence ID" value="CDS82065.1"/>
    <property type="molecule type" value="Genomic_DNA"/>
</dbReference>
<comment type="caution">
    <text evidence="11">Lacks conserved residue(s) required for the propagation of feature annotation.</text>
</comment>
<organism evidence="15">
    <name type="scientific">Sporisorium scitamineum</name>
    <dbReference type="NCBI Taxonomy" id="49012"/>
    <lineage>
        <taxon>Eukaryota</taxon>
        <taxon>Fungi</taxon>
        <taxon>Dikarya</taxon>
        <taxon>Basidiomycota</taxon>
        <taxon>Ustilaginomycotina</taxon>
        <taxon>Ustilaginomycetes</taxon>
        <taxon>Ustilaginales</taxon>
        <taxon>Ustilaginaceae</taxon>
        <taxon>Sporisorium</taxon>
    </lineage>
</organism>
<feature type="compositionally biased region" description="Polar residues" evidence="13">
    <location>
        <begin position="76"/>
        <end position="88"/>
    </location>
</feature>
<keyword evidence="2 11" id="KW-0808">Transferase</keyword>
<evidence type="ECO:0000313" key="15">
    <source>
        <dbReference type="EMBL" id="CDS82065.1"/>
    </source>
</evidence>